<protein>
    <submittedName>
        <fullName evidence="2">Uncharacterized protein</fullName>
    </submittedName>
</protein>
<dbReference type="Proteomes" id="UP001230915">
    <property type="component" value="Unassembled WGS sequence"/>
</dbReference>
<gene>
    <name evidence="2" type="ORF">RBU60_08610</name>
</gene>
<sequence>MNKEILLTLLISSLLWIIILIIIYVKNKNRTEKNIAKQHENVSQINSEYNKKLESILTERNEDLRQSYEKGYADAESKKELSVQISPWKEEMDSRTLFKNKKSVKVGYKHQLFSNGMPCFEPHITVIEELTVDKLNEEHIKKTFSNLELIMNNIPNTGSVAVSILGNGKDLANSLLNMTKRKK</sequence>
<accession>A0ABU1A446</accession>
<dbReference type="EMBL" id="JAVHUL010000019">
    <property type="protein sequence ID" value="MDQ7917634.1"/>
    <property type="molecule type" value="Genomic_DNA"/>
</dbReference>
<organism evidence="2 3">
    <name type="scientific">Mesonia profundi</name>
    <dbReference type="NCBI Taxonomy" id="3070998"/>
    <lineage>
        <taxon>Bacteria</taxon>
        <taxon>Pseudomonadati</taxon>
        <taxon>Bacteroidota</taxon>
        <taxon>Flavobacteriia</taxon>
        <taxon>Flavobacteriales</taxon>
        <taxon>Flavobacteriaceae</taxon>
        <taxon>Mesonia</taxon>
    </lineage>
</organism>
<name>A0ABU1A446_9FLAO</name>
<feature type="transmembrane region" description="Helical" evidence="1">
    <location>
        <begin position="6"/>
        <end position="25"/>
    </location>
</feature>
<evidence type="ECO:0000313" key="2">
    <source>
        <dbReference type="EMBL" id="MDQ7917634.1"/>
    </source>
</evidence>
<dbReference type="RefSeq" id="WP_308864439.1">
    <property type="nucleotide sequence ID" value="NZ_JAVHUL010000019.1"/>
</dbReference>
<evidence type="ECO:0000313" key="3">
    <source>
        <dbReference type="Proteomes" id="UP001230915"/>
    </source>
</evidence>
<keyword evidence="1" id="KW-0812">Transmembrane</keyword>
<keyword evidence="3" id="KW-1185">Reference proteome</keyword>
<reference evidence="2 3" key="1">
    <citation type="submission" date="2023-08" db="EMBL/GenBank/DDBJ databases">
        <title>Mesonia sp. MT50, isolated from deep-sea sediment of the Mariana Trench.</title>
        <authorList>
            <person name="Fu H."/>
        </authorList>
    </citation>
    <scope>NUCLEOTIDE SEQUENCE [LARGE SCALE GENOMIC DNA]</scope>
    <source>
        <strain evidence="2 3">MT50</strain>
    </source>
</reference>
<keyword evidence="1" id="KW-0472">Membrane</keyword>
<proteinExistence type="predicted"/>
<comment type="caution">
    <text evidence="2">The sequence shown here is derived from an EMBL/GenBank/DDBJ whole genome shotgun (WGS) entry which is preliminary data.</text>
</comment>
<keyword evidence="1" id="KW-1133">Transmembrane helix</keyword>
<evidence type="ECO:0000256" key="1">
    <source>
        <dbReference type="SAM" id="Phobius"/>
    </source>
</evidence>